<sequence length="45" mass="4912">MENQNGDCLAQSFGDSNGLLLGKQCPRWGKKFGPPNIYTATRPTV</sequence>
<reference evidence="1" key="1">
    <citation type="submission" date="2020-09" db="EMBL/GenBank/DDBJ databases">
        <title>Genome-Enabled Discovery of Anthraquinone Biosynthesis in Senna tora.</title>
        <authorList>
            <person name="Kang S.-H."/>
            <person name="Pandey R.P."/>
            <person name="Lee C.-M."/>
            <person name="Sim J.-S."/>
            <person name="Jeong J.-T."/>
            <person name="Choi B.-S."/>
            <person name="Jung M."/>
            <person name="Ginzburg D."/>
            <person name="Zhao K."/>
            <person name="Won S.Y."/>
            <person name="Oh T.-J."/>
            <person name="Yu Y."/>
            <person name="Kim N.-H."/>
            <person name="Lee O.R."/>
            <person name="Lee T.-H."/>
            <person name="Bashyal P."/>
            <person name="Kim T.-S."/>
            <person name="Lee W.-H."/>
            <person name="Kawkins C."/>
            <person name="Kim C.-K."/>
            <person name="Kim J.S."/>
            <person name="Ahn B.O."/>
            <person name="Rhee S.Y."/>
            <person name="Sohng J.K."/>
        </authorList>
    </citation>
    <scope>NUCLEOTIDE SEQUENCE</scope>
    <source>
        <tissue evidence="1">Leaf</tissue>
    </source>
</reference>
<accession>A0A834XLQ2</accession>
<organism evidence="1 2">
    <name type="scientific">Senna tora</name>
    <dbReference type="NCBI Taxonomy" id="362788"/>
    <lineage>
        <taxon>Eukaryota</taxon>
        <taxon>Viridiplantae</taxon>
        <taxon>Streptophyta</taxon>
        <taxon>Embryophyta</taxon>
        <taxon>Tracheophyta</taxon>
        <taxon>Spermatophyta</taxon>
        <taxon>Magnoliopsida</taxon>
        <taxon>eudicotyledons</taxon>
        <taxon>Gunneridae</taxon>
        <taxon>Pentapetalae</taxon>
        <taxon>rosids</taxon>
        <taxon>fabids</taxon>
        <taxon>Fabales</taxon>
        <taxon>Fabaceae</taxon>
        <taxon>Caesalpinioideae</taxon>
        <taxon>Cassia clade</taxon>
        <taxon>Senna</taxon>
    </lineage>
</organism>
<evidence type="ECO:0000313" key="1">
    <source>
        <dbReference type="EMBL" id="KAF7845518.1"/>
    </source>
</evidence>
<comment type="caution">
    <text evidence="1">The sequence shown here is derived from an EMBL/GenBank/DDBJ whole genome shotgun (WGS) entry which is preliminary data.</text>
</comment>
<proteinExistence type="predicted"/>
<dbReference type="EMBL" id="JAAIUW010000001">
    <property type="protein sequence ID" value="KAF7845518.1"/>
    <property type="molecule type" value="Genomic_DNA"/>
</dbReference>
<keyword evidence="2" id="KW-1185">Reference proteome</keyword>
<name>A0A834XLQ2_9FABA</name>
<dbReference type="Proteomes" id="UP000634136">
    <property type="component" value="Unassembled WGS sequence"/>
</dbReference>
<evidence type="ECO:0000313" key="2">
    <source>
        <dbReference type="Proteomes" id="UP000634136"/>
    </source>
</evidence>
<gene>
    <name evidence="1" type="ORF">G2W53_002423</name>
</gene>
<protein>
    <submittedName>
        <fullName evidence="1">Uncharacterized protein</fullName>
    </submittedName>
</protein>
<dbReference type="AlphaFoldDB" id="A0A834XLQ2"/>